<dbReference type="InterPro" id="IPR036056">
    <property type="entry name" value="Fibrinogen-like_C"/>
</dbReference>
<dbReference type="SUPFAM" id="SSF56496">
    <property type="entry name" value="Fibrinogen C-terminal domain-like"/>
    <property type="match status" value="1"/>
</dbReference>
<accession>A0A6J2TJ46</accession>
<dbReference type="Pfam" id="PF00147">
    <property type="entry name" value="Fibrinogen_C"/>
    <property type="match status" value="1"/>
</dbReference>
<evidence type="ECO:0000256" key="1">
    <source>
        <dbReference type="SAM" id="MobiDB-lite"/>
    </source>
</evidence>
<dbReference type="Proteomes" id="UP000504634">
    <property type="component" value="Unplaced"/>
</dbReference>
<organism evidence="4 5">
    <name type="scientific">Drosophila lebanonensis</name>
    <name type="common">Fruit fly</name>
    <name type="synonym">Scaptodrosophila lebanonensis</name>
    <dbReference type="NCBI Taxonomy" id="7225"/>
    <lineage>
        <taxon>Eukaryota</taxon>
        <taxon>Metazoa</taxon>
        <taxon>Ecdysozoa</taxon>
        <taxon>Arthropoda</taxon>
        <taxon>Hexapoda</taxon>
        <taxon>Insecta</taxon>
        <taxon>Pterygota</taxon>
        <taxon>Neoptera</taxon>
        <taxon>Endopterygota</taxon>
        <taxon>Diptera</taxon>
        <taxon>Brachycera</taxon>
        <taxon>Muscomorpha</taxon>
        <taxon>Ephydroidea</taxon>
        <taxon>Drosophilidae</taxon>
        <taxon>Scaptodrosophila</taxon>
    </lineage>
</organism>
<feature type="compositionally biased region" description="Polar residues" evidence="1">
    <location>
        <begin position="183"/>
        <end position="203"/>
    </location>
</feature>
<dbReference type="PANTHER" id="PTHR19143">
    <property type="entry name" value="FIBRINOGEN/TENASCIN/ANGIOPOEITIN"/>
    <property type="match status" value="1"/>
</dbReference>
<dbReference type="SMART" id="SM00186">
    <property type="entry name" value="FBG"/>
    <property type="match status" value="1"/>
</dbReference>
<feature type="domain" description="Fibrinogen C-terminal" evidence="3">
    <location>
        <begin position="22"/>
        <end position="134"/>
    </location>
</feature>
<keyword evidence="4" id="KW-1185">Reference proteome</keyword>
<dbReference type="PROSITE" id="PS51406">
    <property type="entry name" value="FIBRINOGEN_C_2"/>
    <property type="match status" value="1"/>
</dbReference>
<reference evidence="5" key="1">
    <citation type="submission" date="2025-08" db="UniProtKB">
        <authorList>
            <consortium name="RefSeq"/>
        </authorList>
    </citation>
    <scope>IDENTIFICATION</scope>
    <source>
        <strain evidence="5">11010-0011.00</strain>
        <tissue evidence="5">Whole body</tissue>
    </source>
</reference>
<protein>
    <submittedName>
        <fullName evidence="5">Ficolin-3-like</fullName>
    </submittedName>
</protein>
<dbReference type="InterPro" id="IPR050373">
    <property type="entry name" value="Fibrinogen_C-term_domain"/>
</dbReference>
<gene>
    <name evidence="5" type="primary">LOC115624489</name>
</gene>
<dbReference type="GeneID" id="115624489"/>
<evidence type="ECO:0000313" key="4">
    <source>
        <dbReference type="Proteomes" id="UP000504634"/>
    </source>
</evidence>
<proteinExistence type="predicted"/>
<dbReference type="AlphaFoldDB" id="A0A6J2TJ46"/>
<dbReference type="InterPro" id="IPR014716">
    <property type="entry name" value="Fibrinogen_a/b/g_C_1"/>
</dbReference>
<feature type="signal peptide" evidence="2">
    <location>
        <begin position="1"/>
        <end position="18"/>
    </location>
</feature>
<evidence type="ECO:0000256" key="2">
    <source>
        <dbReference type="SAM" id="SignalP"/>
    </source>
</evidence>
<evidence type="ECO:0000313" key="5">
    <source>
        <dbReference type="RefSeq" id="XP_030375052.1"/>
    </source>
</evidence>
<dbReference type="RefSeq" id="XP_030375052.1">
    <property type="nucleotide sequence ID" value="XM_030519192.1"/>
</dbReference>
<dbReference type="OrthoDB" id="7735550at2759"/>
<feature type="region of interest" description="Disordered" evidence="1">
    <location>
        <begin position="175"/>
        <end position="203"/>
    </location>
</feature>
<dbReference type="Gene3D" id="3.90.215.10">
    <property type="entry name" value="Gamma Fibrinogen, chain A, domain 1"/>
    <property type="match status" value="1"/>
</dbReference>
<name>A0A6J2TJ46_DROLE</name>
<evidence type="ECO:0000259" key="3">
    <source>
        <dbReference type="PROSITE" id="PS51406"/>
    </source>
</evidence>
<feature type="chain" id="PRO_5026690709" evidence="2">
    <location>
        <begin position="19"/>
        <end position="203"/>
    </location>
</feature>
<keyword evidence="2" id="KW-0732">Signal</keyword>
<dbReference type="GO" id="GO:0005615">
    <property type="term" value="C:extracellular space"/>
    <property type="evidence" value="ECO:0007669"/>
    <property type="project" value="TreeGrafter"/>
</dbReference>
<dbReference type="InterPro" id="IPR002181">
    <property type="entry name" value="Fibrinogen_a/b/g_C_dom"/>
</dbReference>
<sequence>MSRLWIFPLLFMVRLNTATIPDGAIVGPRYCKNLDDQKEEIVIPYTNKAVNVPCSQGWVVFQRRKFGNVSFQRTWQEYKDGFGEIDGDFWLGLENLYEITRSWPMTLQIKLEFWSGTKGIAYYSNFELMNEKENNLNSNFPKDNEMRAAHMHWLRTDGDEPLKFTEMSIRYYGPDKSPPAVKPTTQPAGSSEIGNLHGNNWTK</sequence>